<proteinExistence type="predicted"/>
<dbReference type="Proteomes" id="UP000017842">
    <property type="component" value="Unassembled WGS sequence"/>
</dbReference>
<feature type="region of interest" description="Disordered" evidence="1">
    <location>
        <begin position="25"/>
        <end position="44"/>
    </location>
</feature>
<dbReference type="AlphaFoldDB" id="V5BYE9"/>
<organism evidence="2 3">
    <name type="scientific">Methyloglobulus morosus KoM1</name>
    <dbReference type="NCBI Taxonomy" id="1116472"/>
    <lineage>
        <taxon>Bacteria</taxon>
        <taxon>Pseudomonadati</taxon>
        <taxon>Pseudomonadota</taxon>
        <taxon>Gammaproteobacteria</taxon>
        <taxon>Methylococcales</taxon>
        <taxon>Methylococcaceae</taxon>
        <taxon>Methyloglobulus</taxon>
    </lineage>
</organism>
<evidence type="ECO:0000313" key="3">
    <source>
        <dbReference type="Proteomes" id="UP000017842"/>
    </source>
</evidence>
<dbReference type="RefSeq" id="WP_023495659.1">
    <property type="nucleotide sequence ID" value="NZ_AYLO01000106.1"/>
</dbReference>
<dbReference type="EMBL" id="AYLO01000106">
    <property type="protein sequence ID" value="ESS71272.1"/>
    <property type="molecule type" value="Genomic_DNA"/>
</dbReference>
<name>V5BYE9_9GAMM</name>
<evidence type="ECO:0000313" key="2">
    <source>
        <dbReference type="EMBL" id="ESS71272.1"/>
    </source>
</evidence>
<accession>V5BYE9</accession>
<sequence>MSKTDGANDTLIAAQIVGMETSGLNEEAEFHNSDPDFCTSYHLG</sequence>
<reference evidence="2 3" key="1">
    <citation type="journal article" date="2013" name="Genome Announc.">
        <title>Draft Genome Sequence of the Methanotrophic Gammaproteobacterium Methyloglobulus morosus DSM 22980 Strain KoM1.</title>
        <authorList>
            <person name="Poehlein A."/>
            <person name="Deutzmann J.S."/>
            <person name="Daniel R."/>
            <person name="Simeonova D.D."/>
        </authorList>
    </citation>
    <scope>NUCLEOTIDE SEQUENCE [LARGE SCALE GENOMIC DNA]</scope>
    <source>
        <strain evidence="2 3">KoM1</strain>
    </source>
</reference>
<protein>
    <submittedName>
        <fullName evidence="2">Uncharacterized protein</fullName>
    </submittedName>
</protein>
<keyword evidence="3" id="KW-1185">Reference proteome</keyword>
<evidence type="ECO:0000256" key="1">
    <source>
        <dbReference type="SAM" id="MobiDB-lite"/>
    </source>
</evidence>
<gene>
    <name evidence="2" type="ORF">MGMO_112c00110</name>
</gene>
<comment type="caution">
    <text evidence="2">The sequence shown here is derived from an EMBL/GenBank/DDBJ whole genome shotgun (WGS) entry which is preliminary data.</text>
</comment>